<protein>
    <submittedName>
        <fullName evidence="2">Uncharacterized protein</fullName>
    </submittedName>
</protein>
<evidence type="ECO:0000313" key="1">
    <source>
        <dbReference type="Proteomes" id="UP000887565"/>
    </source>
</evidence>
<evidence type="ECO:0000313" key="2">
    <source>
        <dbReference type="WBParaSite" id="nRc.2.0.1.t09698-RA"/>
    </source>
</evidence>
<organism evidence="1 2">
    <name type="scientific">Romanomermis culicivorax</name>
    <name type="common">Nematode worm</name>
    <dbReference type="NCBI Taxonomy" id="13658"/>
    <lineage>
        <taxon>Eukaryota</taxon>
        <taxon>Metazoa</taxon>
        <taxon>Ecdysozoa</taxon>
        <taxon>Nematoda</taxon>
        <taxon>Enoplea</taxon>
        <taxon>Dorylaimia</taxon>
        <taxon>Mermithida</taxon>
        <taxon>Mermithoidea</taxon>
        <taxon>Mermithidae</taxon>
        <taxon>Romanomermis</taxon>
    </lineage>
</organism>
<name>A0A915I6D2_ROMCU</name>
<dbReference type="Proteomes" id="UP000887565">
    <property type="component" value="Unplaced"/>
</dbReference>
<dbReference type="WBParaSite" id="nRc.2.0.1.t09698-RA">
    <property type="protein sequence ID" value="nRc.2.0.1.t09698-RA"/>
    <property type="gene ID" value="nRc.2.0.1.g09698"/>
</dbReference>
<proteinExistence type="predicted"/>
<dbReference type="AlphaFoldDB" id="A0A915I6D2"/>
<reference evidence="2" key="1">
    <citation type="submission" date="2022-11" db="UniProtKB">
        <authorList>
            <consortium name="WormBaseParasite"/>
        </authorList>
    </citation>
    <scope>IDENTIFICATION</scope>
</reference>
<sequence>MVILRNTMLLESEKQISKLTGYSTGGAAPSINFSLFKMANAATANIKMTIMINSMPIFCRCWSRATRRRKIRSSYDDKKVDGRLPKCTRCRLRYVRRIIEFREGRTEDQ</sequence>
<accession>A0A915I6D2</accession>
<keyword evidence="1" id="KW-1185">Reference proteome</keyword>